<feature type="domain" description="ATP synthase A/B type C-terminal" evidence="9">
    <location>
        <begin position="96"/>
        <end position="188"/>
    </location>
</feature>
<dbReference type="EC" id="7.1.2.2" evidence="2"/>
<dbReference type="InterPro" id="IPR055190">
    <property type="entry name" value="ATP-synt_VA_C"/>
</dbReference>
<accession>U6L2E4</accession>
<name>U6L2E4_EIMTE</name>
<evidence type="ECO:0000313" key="10">
    <source>
        <dbReference type="EMBL" id="CDJ42784.1"/>
    </source>
</evidence>
<dbReference type="FunFam" id="1.10.1140.10:FF:000002">
    <property type="entry name" value="V-type proton ATPase catalytic subunit A"/>
    <property type="match status" value="1"/>
</dbReference>
<sequence length="248" mass="28199">ADSGYPAYLGARLASFYERASRVKCLGSPEREGSVTIVGAVSPPGGDFSDPVTTSTMSIVQVFWGLDKKLAQRKHFPSVNWTSSFSKYLRFLEPFFDSYDEEFVGLRQKISDILQQENELTDIVQLVGKDSLSEDQKLILEVAKIIREDFLQQNAFSDYDYMCPLHKTVGMMKTICLFYDQCLRVMQETAGSEHRIGWGTIYNTLRPTISKITSMKFLPPLKPEDECKVFFKSLENEIVTALRNLAEK</sequence>
<proteinExistence type="inferred from homology"/>
<keyword evidence="7" id="KW-0406">Ion transport</keyword>
<dbReference type="VEuPathDB" id="ToxoDB:ETH2_1510000"/>
<dbReference type="SUPFAM" id="SSF52540">
    <property type="entry name" value="P-loop containing nucleoside triphosphate hydrolases"/>
    <property type="match status" value="1"/>
</dbReference>
<evidence type="ECO:0000256" key="2">
    <source>
        <dbReference type="ARBA" id="ARBA00012473"/>
    </source>
</evidence>
<keyword evidence="3" id="KW-0813">Transport</keyword>
<evidence type="ECO:0000259" key="9">
    <source>
        <dbReference type="Pfam" id="PF22919"/>
    </source>
</evidence>
<evidence type="ECO:0000259" key="8">
    <source>
        <dbReference type="Pfam" id="PF00006"/>
    </source>
</evidence>
<dbReference type="PANTHER" id="PTHR43607:SF1">
    <property type="entry name" value="H(+)-TRANSPORTING TWO-SECTOR ATPASE"/>
    <property type="match status" value="1"/>
</dbReference>
<evidence type="ECO:0000256" key="6">
    <source>
        <dbReference type="ARBA" id="ARBA00022967"/>
    </source>
</evidence>
<dbReference type="InterPro" id="IPR022878">
    <property type="entry name" value="V-ATPase_asu"/>
</dbReference>
<feature type="domain" description="ATPase F1/V1/A1 complex alpha/beta subunit nucleotide-binding" evidence="8">
    <location>
        <begin position="2"/>
        <end position="86"/>
    </location>
</feature>
<dbReference type="AlphaFoldDB" id="U6L2E4"/>
<organism evidence="10 11">
    <name type="scientific">Eimeria tenella</name>
    <name type="common">Coccidian parasite</name>
    <dbReference type="NCBI Taxonomy" id="5802"/>
    <lineage>
        <taxon>Eukaryota</taxon>
        <taxon>Sar</taxon>
        <taxon>Alveolata</taxon>
        <taxon>Apicomplexa</taxon>
        <taxon>Conoidasida</taxon>
        <taxon>Coccidia</taxon>
        <taxon>Eucoccidiorida</taxon>
        <taxon>Eimeriorina</taxon>
        <taxon>Eimeriidae</taxon>
        <taxon>Eimeria</taxon>
    </lineage>
</organism>
<reference evidence="10" key="1">
    <citation type="submission" date="2013-10" db="EMBL/GenBank/DDBJ databases">
        <title>Genomic analysis of the causative agents of coccidiosis in chickens.</title>
        <authorList>
            <person name="Reid A.J."/>
            <person name="Blake D."/>
            <person name="Billington K."/>
            <person name="Browne H."/>
            <person name="Dunn M."/>
            <person name="Hung S."/>
            <person name="Kawahara F."/>
            <person name="Miranda-Saavedra D."/>
            <person name="Mourier T."/>
            <person name="Nagra H."/>
            <person name="Otto T.D."/>
            <person name="Rawlings N."/>
            <person name="Sanchez A."/>
            <person name="Sanders M."/>
            <person name="Subramaniam C."/>
            <person name="Tay Y."/>
            <person name="Dear P."/>
            <person name="Doerig C."/>
            <person name="Gruber A."/>
            <person name="Parkinson J."/>
            <person name="Shirley M."/>
            <person name="Wan K.L."/>
            <person name="Berriman M."/>
            <person name="Tomley F."/>
            <person name="Pain A."/>
        </authorList>
    </citation>
    <scope>NUCLEOTIDE SEQUENCE [LARGE SCALE GENOMIC DNA]</scope>
    <source>
        <strain evidence="10">Houghton</strain>
    </source>
</reference>
<dbReference type="InterPro" id="IPR027417">
    <property type="entry name" value="P-loop_NTPase"/>
</dbReference>
<dbReference type="GeneID" id="25255484"/>
<dbReference type="EMBL" id="HG675735">
    <property type="protein sequence ID" value="CDJ42784.1"/>
    <property type="molecule type" value="Genomic_DNA"/>
</dbReference>
<evidence type="ECO:0000256" key="4">
    <source>
        <dbReference type="ARBA" id="ARBA00022741"/>
    </source>
</evidence>
<dbReference type="InterPro" id="IPR000194">
    <property type="entry name" value="ATPase_F1/V1/A1_a/bsu_nucl-bd"/>
</dbReference>
<dbReference type="RefSeq" id="XP_013233534.1">
    <property type="nucleotide sequence ID" value="XM_013378080.1"/>
</dbReference>
<dbReference type="Pfam" id="PF00006">
    <property type="entry name" value="ATP-synt_ab"/>
    <property type="match status" value="1"/>
</dbReference>
<dbReference type="GO" id="GO:0005524">
    <property type="term" value="F:ATP binding"/>
    <property type="evidence" value="ECO:0007669"/>
    <property type="project" value="UniProtKB-KW"/>
</dbReference>
<evidence type="ECO:0000313" key="11">
    <source>
        <dbReference type="Proteomes" id="UP000030747"/>
    </source>
</evidence>
<dbReference type="OrthoDB" id="1676488at2759"/>
<dbReference type="SUPFAM" id="SSF47917">
    <property type="entry name" value="C-terminal domain of alpha and beta subunits of F1 ATP synthase"/>
    <property type="match status" value="1"/>
</dbReference>
<evidence type="ECO:0000256" key="3">
    <source>
        <dbReference type="ARBA" id="ARBA00022448"/>
    </source>
</evidence>
<protein>
    <recommendedName>
        <fullName evidence="2">H(+)-transporting two-sector ATPase</fullName>
        <ecNumber evidence="2">7.1.2.2</ecNumber>
    </recommendedName>
</protein>
<keyword evidence="6" id="KW-1278">Translocase</keyword>
<dbReference type="PANTHER" id="PTHR43607">
    <property type="entry name" value="V-TYPE PROTON ATPASE CATALYTIC SUBUNIT A"/>
    <property type="match status" value="1"/>
</dbReference>
<dbReference type="GO" id="GO:0046034">
    <property type="term" value="P:ATP metabolic process"/>
    <property type="evidence" value="ECO:0007669"/>
    <property type="project" value="InterPro"/>
</dbReference>
<dbReference type="Gene3D" id="1.10.1140.10">
    <property type="entry name" value="Bovine Mitochondrial F1-atpase, Atp Synthase Beta Chain, Chain D, domain 3"/>
    <property type="match status" value="1"/>
</dbReference>
<reference evidence="10" key="2">
    <citation type="submission" date="2013-10" db="EMBL/GenBank/DDBJ databases">
        <authorList>
            <person name="Aslett M."/>
        </authorList>
    </citation>
    <scope>NUCLEOTIDE SEQUENCE [LARGE SCALE GENOMIC DNA]</scope>
    <source>
        <strain evidence="10">Houghton</strain>
    </source>
</reference>
<dbReference type="InterPro" id="IPR024034">
    <property type="entry name" value="ATPase_F1/V1_b/a_C"/>
</dbReference>
<dbReference type="Pfam" id="PF22919">
    <property type="entry name" value="ATP-synt_VA_C"/>
    <property type="match status" value="1"/>
</dbReference>
<evidence type="ECO:0000256" key="7">
    <source>
        <dbReference type="ARBA" id="ARBA00023065"/>
    </source>
</evidence>
<keyword evidence="4" id="KW-0547">Nucleotide-binding</keyword>
<evidence type="ECO:0000256" key="5">
    <source>
        <dbReference type="ARBA" id="ARBA00022840"/>
    </source>
</evidence>
<dbReference type="OMA" id="SEHRIGW"/>
<dbReference type="Proteomes" id="UP000030747">
    <property type="component" value="Unassembled WGS sequence"/>
</dbReference>
<dbReference type="Gene3D" id="3.40.50.300">
    <property type="entry name" value="P-loop containing nucleotide triphosphate hydrolases"/>
    <property type="match status" value="1"/>
</dbReference>
<feature type="non-terminal residue" evidence="10">
    <location>
        <position position="1"/>
    </location>
</feature>
<dbReference type="VEuPathDB" id="ToxoDB:ETH_00032090"/>
<dbReference type="CDD" id="cd18111">
    <property type="entry name" value="ATP-synt_V_A-type_alpha_C"/>
    <property type="match status" value="1"/>
</dbReference>
<gene>
    <name evidence="10" type="ORF">ETH_00032090</name>
</gene>
<evidence type="ECO:0000256" key="1">
    <source>
        <dbReference type="ARBA" id="ARBA00008936"/>
    </source>
</evidence>
<dbReference type="GO" id="GO:0046961">
    <property type="term" value="F:proton-transporting ATPase activity, rotational mechanism"/>
    <property type="evidence" value="ECO:0007669"/>
    <property type="project" value="InterPro"/>
</dbReference>
<keyword evidence="11" id="KW-1185">Reference proteome</keyword>
<comment type="similarity">
    <text evidence="1">Belongs to the ATPase alpha/beta chains family.</text>
</comment>
<keyword evidence="5" id="KW-0067">ATP-binding</keyword>